<comment type="caution">
    <text evidence="1">The sequence shown here is derived from an EMBL/GenBank/DDBJ whole genome shotgun (WGS) entry which is preliminary data.</text>
</comment>
<gene>
    <name evidence="1" type="ORF">J2Y00_002266</name>
</gene>
<reference evidence="1" key="1">
    <citation type="submission" date="2023-07" db="EMBL/GenBank/DDBJ databases">
        <title>Sorghum-associated microbial communities from plants grown in Nebraska, USA.</title>
        <authorList>
            <person name="Schachtman D."/>
        </authorList>
    </citation>
    <scope>NUCLEOTIDE SEQUENCE</scope>
    <source>
        <strain evidence="1">BE330</strain>
    </source>
</reference>
<evidence type="ECO:0000313" key="1">
    <source>
        <dbReference type="EMBL" id="MDR6218669.1"/>
    </source>
</evidence>
<dbReference type="RefSeq" id="WP_309853158.1">
    <property type="nucleotide sequence ID" value="NZ_JAVDQJ010000004.1"/>
</dbReference>
<dbReference type="AlphaFoldDB" id="A0AAE3XCZ2"/>
<dbReference type="EMBL" id="JAVDQK010000005">
    <property type="protein sequence ID" value="MDR6218669.1"/>
    <property type="molecule type" value="Genomic_DNA"/>
</dbReference>
<dbReference type="Proteomes" id="UP001185331">
    <property type="component" value="Unassembled WGS sequence"/>
</dbReference>
<sequence>MRTPQPQHVRTGQRVRVDIGGTYIQRGTAGTIVEIDWVCGAWCGRVSHSGSRYGIWVELTHLTPTSRTKLRLRGARAA</sequence>
<organism evidence="1 2">
    <name type="scientific">Deinococcus soli</name>
    <name type="common">ex Cha et al. 2016</name>
    <dbReference type="NCBI Taxonomy" id="1309411"/>
    <lineage>
        <taxon>Bacteria</taxon>
        <taxon>Thermotogati</taxon>
        <taxon>Deinococcota</taxon>
        <taxon>Deinococci</taxon>
        <taxon>Deinococcales</taxon>
        <taxon>Deinococcaceae</taxon>
        <taxon>Deinococcus</taxon>
    </lineage>
</organism>
<evidence type="ECO:0000313" key="2">
    <source>
        <dbReference type="Proteomes" id="UP001185331"/>
    </source>
</evidence>
<protein>
    <submittedName>
        <fullName evidence="1">Uncharacterized protein</fullName>
    </submittedName>
</protein>
<accession>A0AAE3XCZ2</accession>
<name>A0AAE3XCZ2_9DEIO</name>
<proteinExistence type="predicted"/>